<keyword evidence="2" id="KW-1133">Transmembrane helix</keyword>
<dbReference type="RefSeq" id="XP_017304490.1">
    <property type="nucleotide sequence ID" value="XM_017449001.2"/>
</dbReference>
<dbReference type="Proteomes" id="UP000079169">
    <property type="component" value="Unplaced"/>
</dbReference>
<feature type="compositionally biased region" description="Basic residues" evidence="1">
    <location>
        <begin position="9"/>
        <end position="25"/>
    </location>
</feature>
<dbReference type="PaxDb" id="121845-A0A1S4EQN9"/>
<gene>
    <name evidence="4" type="primary">LOC108254046</name>
</gene>
<keyword evidence="3" id="KW-1185">Reference proteome</keyword>
<sequence length="201" mass="24224">MFSLPCKKNSFRNRSRSKKRSERTKKDKKYILMNDVNNFYYNNNVYHFICTVVINICITLIIAFLLRCSISRIIENKINHQTQCILRENDIMNQTFYSSELMHLNTEKLILDAKFKYLMDRYHLDDDEVLKHVKNNNPFNKTEANTPYQQESHKDLVERLKLRKQLYKDLAALQKETQKTIRKLARSKQMKNKNIDPYNTY</sequence>
<proteinExistence type="predicted"/>
<dbReference type="AlphaFoldDB" id="A0A1S4EQN9"/>
<feature type="region of interest" description="Disordered" evidence="1">
    <location>
        <begin position="1"/>
        <end position="25"/>
    </location>
</feature>
<protein>
    <submittedName>
        <fullName evidence="4">Uncharacterized protein LOC108254046</fullName>
    </submittedName>
</protein>
<evidence type="ECO:0000256" key="2">
    <source>
        <dbReference type="SAM" id="Phobius"/>
    </source>
</evidence>
<dbReference type="GeneID" id="108254046"/>
<reference evidence="4" key="1">
    <citation type="submission" date="2025-08" db="UniProtKB">
        <authorList>
            <consortium name="RefSeq"/>
        </authorList>
    </citation>
    <scope>IDENTIFICATION</scope>
</reference>
<evidence type="ECO:0000313" key="3">
    <source>
        <dbReference type="Proteomes" id="UP000079169"/>
    </source>
</evidence>
<accession>A0A1S4EQN9</accession>
<feature type="transmembrane region" description="Helical" evidence="2">
    <location>
        <begin position="45"/>
        <end position="66"/>
    </location>
</feature>
<evidence type="ECO:0000256" key="1">
    <source>
        <dbReference type="SAM" id="MobiDB-lite"/>
    </source>
</evidence>
<evidence type="ECO:0000313" key="4">
    <source>
        <dbReference type="RefSeq" id="XP_017304490.1"/>
    </source>
</evidence>
<organism evidence="3 4">
    <name type="scientific">Diaphorina citri</name>
    <name type="common">Asian citrus psyllid</name>
    <dbReference type="NCBI Taxonomy" id="121845"/>
    <lineage>
        <taxon>Eukaryota</taxon>
        <taxon>Metazoa</taxon>
        <taxon>Ecdysozoa</taxon>
        <taxon>Arthropoda</taxon>
        <taxon>Hexapoda</taxon>
        <taxon>Insecta</taxon>
        <taxon>Pterygota</taxon>
        <taxon>Neoptera</taxon>
        <taxon>Paraneoptera</taxon>
        <taxon>Hemiptera</taxon>
        <taxon>Sternorrhyncha</taxon>
        <taxon>Psylloidea</taxon>
        <taxon>Psyllidae</taxon>
        <taxon>Diaphorininae</taxon>
        <taxon>Diaphorina</taxon>
    </lineage>
</organism>
<name>A0A1S4EQN9_DIACI</name>
<dbReference type="KEGG" id="dci:108254046"/>
<keyword evidence="2" id="KW-0812">Transmembrane</keyword>
<keyword evidence="2" id="KW-0472">Membrane</keyword>